<dbReference type="GO" id="GO:0008017">
    <property type="term" value="F:microtubule binding"/>
    <property type="evidence" value="ECO:0007669"/>
    <property type="project" value="InterPro"/>
</dbReference>
<dbReference type="PANTHER" id="PTHR32017">
    <property type="entry name" value="SPINDLE AND KINETOCHORE-ASSOCIATED PROTEIN 2"/>
    <property type="match status" value="1"/>
</dbReference>
<keyword evidence="11" id="KW-0131">Cell cycle</keyword>
<sequence length="143" mass="16334">MEVEARAWTAQLAKAEADILQASQKLEKEFKERNRNSLQNGGQEIPDPIKLVRRLTALELALENLKNDCEFIATKRTEIVKSVMETQVKNVTQVQEMLGLTDRKTMPFRRSIEEPDEDDGTLADLTQKMTYQCDFLVDANEAC</sequence>
<dbReference type="GO" id="GO:0000940">
    <property type="term" value="C:outer kinetochore"/>
    <property type="evidence" value="ECO:0007669"/>
    <property type="project" value="InterPro"/>
</dbReference>
<evidence type="ECO:0000256" key="1">
    <source>
        <dbReference type="ARBA" id="ARBA00004186"/>
    </source>
</evidence>
<evidence type="ECO:0000256" key="10">
    <source>
        <dbReference type="ARBA" id="ARBA00023212"/>
    </source>
</evidence>
<organism evidence="16 17">
    <name type="scientific">Cylindrotheca closterium</name>
    <dbReference type="NCBI Taxonomy" id="2856"/>
    <lineage>
        <taxon>Eukaryota</taxon>
        <taxon>Sar</taxon>
        <taxon>Stramenopiles</taxon>
        <taxon>Ochrophyta</taxon>
        <taxon>Bacillariophyta</taxon>
        <taxon>Bacillariophyceae</taxon>
        <taxon>Bacillariophycidae</taxon>
        <taxon>Bacillariales</taxon>
        <taxon>Bacillariaceae</taxon>
        <taxon>Cylindrotheca</taxon>
    </lineage>
</organism>
<dbReference type="AlphaFoldDB" id="A0AAD2JLQ5"/>
<name>A0AAD2JLQ5_9STRA</name>
<evidence type="ECO:0000256" key="11">
    <source>
        <dbReference type="ARBA" id="ARBA00023306"/>
    </source>
</evidence>
<evidence type="ECO:0000256" key="3">
    <source>
        <dbReference type="ARBA" id="ARBA00010684"/>
    </source>
</evidence>
<evidence type="ECO:0000256" key="13">
    <source>
        <dbReference type="ARBA" id="ARBA00029651"/>
    </source>
</evidence>
<evidence type="ECO:0000313" key="17">
    <source>
        <dbReference type="Proteomes" id="UP001295423"/>
    </source>
</evidence>
<evidence type="ECO:0000259" key="15">
    <source>
        <dbReference type="Pfam" id="PF16740"/>
    </source>
</evidence>
<feature type="coiled-coil region" evidence="14">
    <location>
        <begin position="5"/>
        <end position="75"/>
    </location>
</feature>
<dbReference type="GO" id="GO:0051301">
    <property type="term" value="P:cell division"/>
    <property type="evidence" value="ECO:0007669"/>
    <property type="project" value="UniProtKB-KW"/>
</dbReference>
<keyword evidence="8" id="KW-0498">Mitosis</keyword>
<dbReference type="InterPro" id="IPR026762">
    <property type="entry name" value="Ska2"/>
</dbReference>
<dbReference type="EMBL" id="CAKOGP040002080">
    <property type="protein sequence ID" value="CAJ1960925.1"/>
    <property type="molecule type" value="Genomic_DNA"/>
</dbReference>
<evidence type="ECO:0000256" key="6">
    <source>
        <dbReference type="ARBA" id="ARBA00022618"/>
    </source>
</evidence>
<evidence type="ECO:0000313" key="16">
    <source>
        <dbReference type="EMBL" id="CAJ1960925.1"/>
    </source>
</evidence>
<dbReference type="GO" id="GO:0000278">
    <property type="term" value="P:mitotic cell cycle"/>
    <property type="evidence" value="ECO:0007669"/>
    <property type="project" value="TreeGrafter"/>
</dbReference>
<keyword evidence="12" id="KW-0137">Centromere</keyword>
<keyword evidence="4" id="KW-0158">Chromosome</keyword>
<comment type="subcellular location">
    <subcellularLocation>
        <location evidence="2">Chromosome</location>
        <location evidence="2">Centromere</location>
        <location evidence="2">Kinetochore</location>
    </subcellularLocation>
    <subcellularLocation>
        <location evidence="1">Cytoplasm</location>
        <location evidence="1">Cytoskeleton</location>
        <location evidence="1">Spindle</location>
    </subcellularLocation>
</comment>
<proteinExistence type="inferred from homology"/>
<keyword evidence="17" id="KW-1185">Reference proteome</keyword>
<dbReference type="PANTHER" id="PTHR32017:SF3">
    <property type="entry name" value="SPINDLE AND KINETOCHORE-ASSOCIATED PROTEIN 2"/>
    <property type="match status" value="1"/>
</dbReference>
<protein>
    <recommendedName>
        <fullName evidence="13">Protein FAM33A</fullName>
    </recommendedName>
</protein>
<comment type="similarity">
    <text evidence="3">Belongs to the SKA2 family.</text>
</comment>
<dbReference type="InterPro" id="IPR042091">
    <property type="entry name" value="Ska2_N"/>
</dbReference>
<evidence type="ECO:0000256" key="8">
    <source>
        <dbReference type="ARBA" id="ARBA00022776"/>
    </source>
</evidence>
<dbReference type="GO" id="GO:0007059">
    <property type="term" value="P:chromosome segregation"/>
    <property type="evidence" value="ECO:0007669"/>
    <property type="project" value="InterPro"/>
</dbReference>
<keyword evidence="10" id="KW-0206">Cytoskeleton</keyword>
<accession>A0AAD2JLQ5</accession>
<evidence type="ECO:0000256" key="7">
    <source>
        <dbReference type="ARBA" id="ARBA00022701"/>
    </source>
</evidence>
<keyword evidence="5" id="KW-0963">Cytoplasm</keyword>
<reference evidence="16" key="1">
    <citation type="submission" date="2023-08" db="EMBL/GenBank/DDBJ databases">
        <authorList>
            <person name="Audoor S."/>
            <person name="Bilcke G."/>
        </authorList>
    </citation>
    <scope>NUCLEOTIDE SEQUENCE</scope>
</reference>
<keyword evidence="6" id="KW-0132">Cell division</keyword>
<evidence type="ECO:0000256" key="4">
    <source>
        <dbReference type="ARBA" id="ARBA00022454"/>
    </source>
</evidence>
<evidence type="ECO:0000256" key="9">
    <source>
        <dbReference type="ARBA" id="ARBA00022838"/>
    </source>
</evidence>
<keyword evidence="7" id="KW-0493">Microtubule</keyword>
<dbReference type="Gene3D" id="6.10.250.1380">
    <property type="match status" value="1"/>
</dbReference>
<keyword evidence="9" id="KW-0995">Kinetochore</keyword>
<keyword evidence="14" id="KW-0175">Coiled coil</keyword>
<gene>
    <name evidence="16" type="ORF">CYCCA115_LOCUS18952</name>
</gene>
<evidence type="ECO:0000256" key="2">
    <source>
        <dbReference type="ARBA" id="ARBA00004629"/>
    </source>
</evidence>
<dbReference type="Pfam" id="PF16740">
    <property type="entry name" value="SKA2"/>
    <property type="match status" value="1"/>
</dbReference>
<feature type="domain" description="Ska2 N-terminal" evidence="15">
    <location>
        <begin position="9"/>
        <end position="99"/>
    </location>
</feature>
<evidence type="ECO:0000256" key="14">
    <source>
        <dbReference type="SAM" id="Coils"/>
    </source>
</evidence>
<evidence type="ECO:0000256" key="12">
    <source>
        <dbReference type="ARBA" id="ARBA00023328"/>
    </source>
</evidence>
<dbReference type="GO" id="GO:0005876">
    <property type="term" value="C:spindle microtubule"/>
    <property type="evidence" value="ECO:0007669"/>
    <property type="project" value="InterPro"/>
</dbReference>
<dbReference type="Proteomes" id="UP001295423">
    <property type="component" value="Unassembled WGS sequence"/>
</dbReference>
<evidence type="ECO:0000256" key="5">
    <source>
        <dbReference type="ARBA" id="ARBA00022490"/>
    </source>
</evidence>
<comment type="caution">
    <text evidence="16">The sequence shown here is derived from an EMBL/GenBank/DDBJ whole genome shotgun (WGS) entry which is preliminary data.</text>
</comment>